<comment type="caution">
    <text evidence="1">The sequence shown here is derived from an EMBL/GenBank/DDBJ whole genome shotgun (WGS) entry which is preliminary data.</text>
</comment>
<reference evidence="1" key="2">
    <citation type="journal article" date="2023" name="IMA Fungus">
        <title>Comparative genomic study of the Penicillium genus elucidates a diverse pangenome and 15 lateral gene transfer events.</title>
        <authorList>
            <person name="Petersen C."/>
            <person name="Sorensen T."/>
            <person name="Nielsen M.R."/>
            <person name="Sondergaard T.E."/>
            <person name="Sorensen J.L."/>
            <person name="Fitzpatrick D.A."/>
            <person name="Frisvad J.C."/>
            <person name="Nielsen K.L."/>
        </authorList>
    </citation>
    <scope>NUCLEOTIDE SEQUENCE</scope>
    <source>
        <strain evidence="1">IBT 17660</strain>
    </source>
</reference>
<evidence type="ECO:0008006" key="3">
    <source>
        <dbReference type="Google" id="ProtNLM"/>
    </source>
</evidence>
<dbReference type="AlphaFoldDB" id="A0A9X0BPB6"/>
<proteinExistence type="predicted"/>
<dbReference type="InterPro" id="IPR011009">
    <property type="entry name" value="Kinase-like_dom_sf"/>
</dbReference>
<name>A0A9X0BPB6_9EURO</name>
<dbReference type="Proteomes" id="UP001147760">
    <property type="component" value="Unassembled WGS sequence"/>
</dbReference>
<keyword evidence="2" id="KW-1185">Reference proteome</keyword>
<evidence type="ECO:0000313" key="2">
    <source>
        <dbReference type="Proteomes" id="UP001147760"/>
    </source>
</evidence>
<organism evidence="1 2">
    <name type="scientific">Penicillium desertorum</name>
    <dbReference type="NCBI Taxonomy" id="1303715"/>
    <lineage>
        <taxon>Eukaryota</taxon>
        <taxon>Fungi</taxon>
        <taxon>Dikarya</taxon>
        <taxon>Ascomycota</taxon>
        <taxon>Pezizomycotina</taxon>
        <taxon>Eurotiomycetes</taxon>
        <taxon>Eurotiomycetidae</taxon>
        <taxon>Eurotiales</taxon>
        <taxon>Aspergillaceae</taxon>
        <taxon>Penicillium</taxon>
    </lineage>
</organism>
<evidence type="ECO:0000313" key="1">
    <source>
        <dbReference type="EMBL" id="KAJ5477638.1"/>
    </source>
</evidence>
<dbReference type="EMBL" id="JAPWDO010000003">
    <property type="protein sequence ID" value="KAJ5477638.1"/>
    <property type="molecule type" value="Genomic_DNA"/>
</dbReference>
<accession>A0A9X0BPB6</accession>
<protein>
    <recommendedName>
        <fullName evidence="3">Aminoglycoside phosphotransferase domain-containing protein</fullName>
    </recommendedName>
</protein>
<gene>
    <name evidence="1" type="ORF">N7530_003147</name>
</gene>
<reference evidence="1" key="1">
    <citation type="submission" date="2022-12" db="EMBL/GenBank/DDBJ databases">
        <authorList>
            <person name="Petersen C."/>
        </authorList>
    </citation>
    <scope>NUCLEOTIDE SEQUENCE</scope>
    <source>
        <strain evidence="1">IBT 17660</strain>
    </source>
</reference>
<dbReference type="OrthoDB" id="3250044at2759"/>
<dbReference type="SUPFAM" id="SSF56112">
    <property type="entry name" value="Protein kinase-like (PK-like)"/>
    <property type="match status" value="1"/>
</dbReference>
<sequence length="111" mass="12523">MDSTALSDRELIRFCLQATPDQIVGGRQEGNLVVKTSNDTVIKLGPGVTEDEANNQRKVYGLIDHDIVRVPRVHRFFTDELGRGYIVMEYIEGCVMDPLDDPHLIAHARLF</sequence>